<evidence type="ECO:0000313" key="10">
    <source>
        <dbReference type="Proteomes" id="UP000266118"/>
    </source>
</evidence>
<dbReference type="Proteomes" id="UP000266118">
    <property type="component" value="Chromosome"/>
</dbReference>
<sequence length="227" mass="25741">MLSFDWKQLLNPEFYIFPGSLWLIMFIIFAETGLFIGFFLPGDSLLFVAGIFSEKLIASSAFDFGNSHLNLIELIVLIFIAGVIGNFFGYWFGLKSGHMLFKKEDTWYFKKKHLKQAHNFFEKRGGSALIFARFLPIVRTFAPIVAGIVDMDKKKFMLYNVIGSAAWVALMVASGHYLDTFIKEKYGIQLTDHLELIVLILVLITTAPVIIKMITHGRQKAVGGEQE</sequence>
<feature type="transmembrane region" description="Helical" evidence="7">
    <location>
        <begin position="71"/>
        <end position="92"/>
    </location>
</feature>
<dbReference type="PANTHER" id="PTHR30353:SF0">
    <property type="entry name" value="TRANSMEMBRANE PROTEIN"/>
    <property type="match status" value="1"/>
</dbReference>
<keyword evidence="6 7" id="KW-0472">Membrane</keyword>
<feature type="transmembrane region" description="Helical" evidence="7">
    <location>
        <begin position="130"/>
        <end position="149"/>
    </location>
</feature>
<evidence type="ECO:0000256" key="6">
    <source>
        <dbReference type="ARBA" id="ARBA00023136"/>
    </source>
</evidence>
<proteinExistence type="inferred from homology"/>
<dbReference type="OrthoDB" id="9813426at2"/>
<comment type="subcellular location">
    <subcellularLocation>
        <location evidence="1 7">Cell membrane</location>
        <topology evidence="1 7">Multi-pass membrane protein</topology>
    </subcellularLocation>
</comment>
<evidence type="ECO:0000256" key="2">
    <source>
        <dbReference type="ARBA" id="ARBA00010792"/>
    </source>
</evidence>
<evidence type="ECO:0000256" key="3">
    <source>
        <dbReference type="ARBA" id="ARBA00022475"/>
    </source>
</evidence>
<evidence type="ECO:0000256" key="7">
    <source>
        <dbReference type="RuleBase" id="RU367016"/>
    </source>
</evidence>
<keyword evidence="4 7" id="KW-0812">Transmembrane</keyword>
<evidence type="ECO:0000256" key="4">
    <source>
        <dbReference type="ARBA" id="ARBA00022692"/>
    </source>
</evidence>
<dbReference type="GO" id="GO:0005886">
    <property type="term" value="C:plasma membrane"/>
    <property type="evidence" value="ECO:0007669"/>
    <property type="project" value="UniProtKB-SubCell"/>
</dbReference>
<evidence type="ECO:0000256" key="1">
    <source>
        <dbReference type="ARBA" id="ARBA00004651"/>
    </source>
</evidence>
<dbReference type="EMBL" id="CP032489">
    <property type="protein sequence ID" value="AYD49291.1"/>
    <property type="molecule type" value="Genomic_DNA"/>
</dbReference>
<organism evidence="9 10">
    <name type="scientific">Arachidicoccus soli</name>
    <dbReference type="NCBI Taxonomy" id="2341117"/>
    <lineage>
        <taxon>Bacteria</taxon>
        <taxon>Pseudomonadati</taxon>
        <taxon>Bacteroidota</taxon>
        <taxon>Chitinophagia</taxon>
        <taxon>Chitinophagales</taxon>
        <taxon>Chitinophagaceae</taxon>
        <taxon>Arachidicoccus</taxon>
    </lineage>
</organism>
<feature type="domain" description="VTT" evidence="8">
    <location>
        <begin position="40"/>
        <end position="176"/>
    </location>
</feature>
<keyword evidence="10" id="KW-1185">Reference proteome</keyword>
<feature type="transmembrane region" description="Helical" evidence="7">
    <location>
        <begin position="193"/>
        <end position="211"/>
    </location>
</feature>
<dbReference type="PANTHER" id="PTHR30353">
    <property type="entry name" value="INNER MEMBRANE PROTEIN DEDA-RELATED"/>
    <property type="match status" value="1"/>
</dbReference>
<evidence type="ECO:0000313" key="9">
    <source>
        <dbReference type="EMBL" id="AYD49291.1"/>
    </source>
</evidence>
<keyword evidence="5 7" id="KW-1133">Transmembrane helix</keyword>
<dbReference type="Pfam" id="PF09335">
    <property type="entry name" value="VTT_dom"/>
    <property type="match status" value="1"/>
</dbReference>
<reference evidence="9 10" key="1">
    <citation type="submission" date="2018-09" db="EMBL/GenBank/DDBJ databases">
        <title>Arachidicoccus sp. nov., a bacterium isolated from soil.</title>
        <authorList>
            <person name="Weon H.-Y."/>
            <person name="Kwon S.-W."/>
            <person name="Lee S.A."/>
        </authorList>
    </citation>
    <scope>NUCLEOTIDE SEQUENCE [LARGE SCALE GENOMIC DNA]</scope>
    <source>
        <strain evidence="9 10">KIS59-12</strain>
    </source>
</reference>
<dbReference type="KEGG" id="ark:D6B99_05015"/>
<comment type="similarity">
    <text evidence="2 7">Belongs to the DedA family.</text>
</comment>
<accession>A0A386HUM8</accession>
<feature type="transmembrane region" description="Helical" evidence="7">
    <location>
        <begin position="21"/>
        <end position="40"/>
    </location>
</feature>
<name>A0A386HUM8_9BACT</name>
<evidence type="ECO:0000259" key="8">
    <source>
        <dbReference type="Pfam" id="PF09335"/>
    </source>
</evidence>
<feature type="transmembrane region" description="Helical" evidence="7">
    <location>
        <begin position="156"/>
        <end position="173"/>
    </location>
</feature>
<evidence type="ECO:0000256" key="5">
    <source>
        <dbReference type="ARBA" id="ARBA00022989"/>
    </source>
</evidence>
<dbReference type="InterPro" id="IPR032818">
    <property type="entry name" value="DedA-like"/>
</dbReference>
<dbReference type="InterPro" id="IPR032816">
    <property type="entry name" value="VTT_dom"/>
</dbReference>
<dbReference type="AlphaFoldDB" id="A0A386HUM8"/>
<keyword evidence="3 7" id="KW-1003">Cell membrane</keyword>
<protein>
    <submittedName>
        <fullName evidence="9">DedA family protein</fullName>
    </submittedName>
</protein>
<gene>
    <name evidence="9" type="ORF">D6B99_05015</name>
</gene>